<keyword evidence="1 2" id="KW-0413">Isomerase</keyword>
<dbReference type="Gene3D" id="3.20.20.150">
    <property type="entry name" value="Divalent-metal-dependent TIM barrel enzymes"/>
    <property type="match status" value="1"/>
</dbReference>
<feature type="active site" description="Proton donor/acceptor" evidence="3">
    <location>
        <position position="143"/>
    </location>
</feature>
<evidence type="ECO:0000256" key="3">
    <source>
        <dbReference type="PIRSR" id="PIRSR006241-50"/>
    </source>
</evidence>
<keyword evidence="6" id="KW-1185">Reference proteome</keyword>
<evidence type="ECO:0000313" key="6">
    <source>
        <dbReference type="Proteomes" id="UP000028981"/>
    </source>
</evidence>
<accession>A0A087M7N5</accession>
<evidence type="ECO:0000313" key="5">
    <source>
        <dbReference type="EMBL" id="KFL32888.1"/>
    </source>
</evidence>
<reference evidence="5 6" key="1">
    <citation type="submission" date="2014-08" db="EMBL/GenBank/DDBJ databases">
        <authorList>
            <person name="Hassan Y.I."/>
            <person name="Lepp D."/>
            <person name="Zhou T."/>
        </authorList>
    </citation>
    <scope>NUCLEOTIDE SEQUENCE [LARGE SCALE GENOMIC DNA]</scope>
    <source>
        <strain evidence="5 6">IFO13584</strain>
    </source>
</reference>
<dbReference type="RefSeq" id="WP_035078181.1">
    <property type="nucleotide sequence ID" value="NZ_JQGC01000001.1"/>
</dbReference>
<proteinExistence type="inferred from homology"/>
<comment type="caution">
    <text evidence="5">The sequence shown here is derived from an EMBL/GenBank/DDBJ whole genome shotgun (WGS) entry which is preliminary data.</text>
</comment>
<dbReference type="STRING" id="46914.JP75_01795"/>
<dbReference type="InterPro" id="IPR036237">
    <property type="entry name" value="Xyl_isomerase-like_sf"/>
</dbReference>
<dbReference type="NCBIfam" id="TIGR03234">
    <property type="entry name" value="OH-pyruv-isom"/>
    <property type="match status" value="1"/>
</dbReference>
<feature type="domain" description="Xylose isomerase-like TIM barrel" evidence="4">
    <location>
        <begin position="21"/>
        <end position="256"/>
    </location>
</feature>
<evidence type="ECO:0000256" key="1">
    <source>
        <dbReference type="ARBA" id="ARBA00023235"/>
    </source>
</evidence>
<dbReference type="AlphaFoldDB" id="A0A087M7N5"/>
<dbReference type="GO" id="GO:0008903">
    <property type="term" value="F:hydroxypyruvate isomerase activity"/>
    <property type="evidence" value="ECO:0007669"/>
    <property type="project" value="TreeGrafter"/>
</dbReference>
<dbReference type="GO" id="GO:0046487">
    <property type="term" value="P:glyoxylate metabolic process"/>
    <property type="evidence" value="ECO:0007669"/>
    <property type="project" value="TreeGrafter"/>
</dbReference>
<dbReference type="FunFam" id="3.20.20.150:FF:000007">
    <property type="entry name" value="Hydroxypyruvate isomerase"/>
    <property type="match status" value="1"/>
</dbReference>
<dbReference type="PIRSF" id="PIRSF006241">
    <property type="entry name" value="HyI"/>
    <property type="match status" value="1"/>
</dbReference>
<gene>
    <name evidence="5" type="ORF">JP75_01795</name>
</gene>
<protein>
    <submittedName>
        <fullName evidence="5">Hydroxypyruvate isomerase</fullName>
    </submittedName>
</protein>
<dbReference type="OrthoDB" id="9786584at2"/>
<dbReference type="Pfam" id="PF01261">
    <property type="entry name" value="AP_endonuc_2"/>
    <property type="match status" value="1"/>
</dbReference>
<dbReference type="PANTHER" id="PTHR43489:SF6">
    <property type="entry name" value="HYDROXYPYRUVATE ISOMERASE-RELATED"/>
    <property type="match status" value="1"/>
</dbReference>
<dbReference type="InterPro" id="IPR053398">
    <property type="entry name" value="HPT_OtnI_isomerases"/>
</dbReference>
<feature type="active site" description="Proton donor/acceptor" evidence="3">
    <location>
        <position position="240"/>
    </location>
</feature>
<evidence type="ECO:0000256" key="2">
    <source>
        <dbReference type="PIRNR" id="PIRNR006241"/>
    </source>
</evidence>
<name>A0A087M7N5_9HYPH</name>
<dbReference type="Proteomes" id="UP000028981">
    <property type="component" value="Unassembled WGS sequence"/>
</dbReference>
<organism evidence="5 6">
    <name type="scientific">Devosia riboflavina</name>
    <dbReference type="NCBI Taxonomy" id="46914"/>
    <lineage>
        <taxon>Bacteria</taxon>
        <taxon>Pseudomonadati</taxon>
        <taxon>Pseudomonadota</taxon>
        <taxon>Alphaproteobacteria</taxon>
        <taxon>Hyphomicrobiales</taxon>
        <taxon>Devosiaceae</taxon>
        <taxon>Devosia</taxon>
    </lineage>
</organism>
<dbReference type="InterPro" id="IPR013022">
    <property type="entry name" value="Xyl_isomerase-like_TIM-brl"/>
</dbReference>
<dbReference type="SUPFAM" id="SSF51658">
    <property type="entry name" value="Xylose isomerase-like"/>
    <property type="match status" value="1"/>
</dbReference>
<keyword evidence="5" id="KW-0670">Pyruvate</keyword>
<dbReference type="InterPro" id="IPR050417">
    <property type="entry name" value="Sugar_Epim/Isomerase"/>
</dbReference>
<evidence type="ECO:0000259" key="4">
    <source>
        <dbReference type="Pfam" id="PF01261"/>
    </source>
</evidence>
<comment type="similarity">
    <text evidence="2">Belongs to the hyi family.</text>
</comment>
<dbReference type="InterPro" id="IPR017643">
    <property type="entry name" value="Hydroxypyruvate_isomerase"/>
</dbReference>
<sequence>MPRFSANISMLYPELPFLDRFAAAASDGFKAVEYVGAYDQPTAVLVDLLQEHGLTQALFNLPAGNWAAGERGIACHPDRVAEFRESVDKAIEYAKANGCTQVNCLAGIAPAGVARAELESVLAENLRYAAPRLAAEGIMLLLEPINTRDMPGFLINSTDDYERIAAAVGHENLYLQYDFYHMQIVQGDLIPTFQRLQSRIGHVQIADHPGRHEPGTGEINYANIFKVLDEAGYSGWVGAEYRPKAGTSAGLGWFETWRSAAR</sequence>
<dbReference type="InterPro" id="IPR026040">
    <property type="entry name" value="HyI-like"/>
</dbReference>
<dbReference type="PANTHER" id="PTHR43489">
    <property type="entry name" value="ISOMERASE"/>
    <property type="match status" value="1"/>
</dbReference>
<dbReference type="EMBL" id="JQGC01000001">
    <property type="protein sequence ID" value="KFL32888.1"/>
    <property type="molecule type" value="Genomic_DNA"/>
</dbReference>
<dbReference type="NCBIfam" id="NF043033">
    <property type="entry name" value="OxoTetrIsom"/>
    <property type="match status" value="1"/>
</dbReference>